<dbReference type="AlphaFoldDB" id="A0A2P7YRR1"/>
<proteinExistence type="inferred from homology"/>
<evidence type="ECO:0000256" key="1">
    <source>
        <dbReference type="ARBA" id="ARBA00009856"/>
    </source>
</evidence>
<comment type="caution">
    <text evidence="3">The sequence shown here is derived from an EMBL/GenBank/DDBJ whole genome shotgun (WGS) entry which is preliminary data.</text>
</comment>
<evidence type="ECO:0000313" key="4">
    <source>
        <dbReference type="Proteomes" id="UP000241107"/>
    </source>
</evidence>
<dbReference type="Proteomes" id="UP000241107">
    <property type="component" value="Unassembled WGS sequence"/>
</dbReference>
<dbReference type="OrthoDB" id="551431at2759"/>
<dbReference type="EMBL" id="PYFQ01000005">
    <property type="protein sequence ID" value="PSK38653.1"/>
    <property type="molecule type" value="Genomic_DNA"/>
</dbReference>
<sequence>MADHGTPLNTKLEGRKATINDSGVFKKTVDLLIPVNFTRLRCLALGSPTAEFQALYQLAFLILLVEKFDIKDVSCWDPAFTEDEKKLLESLNFSVEEKEEPQSAVVAKTLYYMPHAPRTFTNDFIKSIEPRWILGNDLTVTAGTLGKAKFLETLPTLATIVHMTEDQVPKKDDGFSTVSRRKKKNQKFVYKEPELEYPIRDMYFDQVQITRIDGDSSQPWKDLFSDMALNVFKLKEVESALEELSISK</sequence>
<dbReference type="RefSeq" id="XP_024713885.1">
    <property type="nucleotide sequence ID" value="XM_024857959.1"/>
</dbReference>
<dbReference type="VEuPathDB" id="FungiDB:C7M61_002588"/>
<dbReference type="GO" id="GO:0005737">
    <property type="term" value="C:cytoplasm"/>
    <property type="evidence" value="ECO:0007669"/>
    <property type="project" value="TreeGrafter"/>
</dbReference>
<accession>A0A2P7YRR1</accession>
<evidence type="ECO:0000259" key="2">
    <source>
        <dbReference type="Pfam" id="PF07985"/>
    </source>
</evidence>
<organism evidence="3 4">
    <name type="scientific">Candidozyma pseudohaemuli</name>
    <dbReference type="NCBI Taxonomy" id="418784"/>
    <lineage>
        <taxon>Eukaryota</taxon>
        <taxon>Fungi</taxon>
        <taxon>Dikarya</taxon>
        <taxon>Ascomycota</taxon>
        <taxon>Saccharomycotina</taxon>
        <taxon>Pichiomycetes</taxon>
        <taxon>Metschnikowiaceae</taxon>
        <taxon>Candidozyma</taxon>
    </lineage>
</organism>
<dbReference type="GeneID" id="36565977"/>
<dbReference type="GO" id="GO:0005634">
    <property type="term" value="C:nucleus"/>
    <property type="evidence" value="ECO:0007669"/>
    <property type="project" value="TreeGrafter"/>
</dbReference>
<feature type="domain" description="SRR1-like" evidence="2">
    <location>
        <begin position="36"/>
        <end position="229"/>
    </location>
</feature>
<dbReference type="PANTHER" id="PTHR28626">
    <property type="entry name" value="SRR1-LIKE PROTEIN"/>
    <property type="match status" value="1"/>
</dbReference>
<reference evidence="3 4" key="1">
    <citation type="submission" date="2018-03" db="EMBL/GenBank/DDBJ databases">
        <title>Candida pseudohaemulonii genome assembly and annotation.</title>
        <authorList>
            <person name="Munoz J.F."/>
            <person name="Gade L.G."/>
            <person name="Chow N.A."/>
            <person name="Litvintseva A.P."/>
            <person name="Loparev V.N."/>
            <person name="Cuomo C.A."/>
        </authorList>
    </citation>
    <scope>NUCLEOTIDE SEQUENCE [LARGE SCALE GENOMIC DNA]</scope>
    <source>
        <strain evidence="3 4">B12108</strain>
    </source>
</reference>
<dbReference type="Pfam" id="PF07985">
    <property type="entry name" value="SRR1"/>
    <property type="match status" value="1"/>
</dbReference>
<comment type="similarity">
    <text evidence="1">Belongs to the SRR1 family.</text>
</comment>
<gene>
    <name evidence="3" type="ORF">C7M61_002588</name>
</gene>
<dbReference type="InterPro" id="IPR040044">
    <property type="entry name" value="SRR1L"/>
</dbReference>
<dbReference type="PANTHER" id="PTHR28626:SF3">
    <property type="entry name" value="SRR1-LIKE PROTEIN"/>
    <property type="match status" value="1"/>
</dbReference>
<protein>
    <recommendedName>
        <fullName evidence="2">SRR1-like domain-containing protein</fullName>
    </recommendedName>
</protein>
<evidence type="ECO:0000313" key="3">
    <source>
        <dbReference type="EMBL" id="PSK38653.1"/>
    </source>
</evidence>
<keyword evidence="4" id="KW-1185">Reference proteome</keyword>
<name>A0A2P7YRR1_9ASCO</name>
<dbReference type="InterPro" id="IPR012942">
    <property type="entry name" value="SRR1-like"/>
</dbReference>